<name>A0ABT9S1Z2_9BURK</name>
<evidence type="ECO:0000256" key="1">
    <source>
        <dbReference type="ARBA" id="ARBA00009437"/>
    </source>
</evidence>
<dbReference type="Gene3D" id="3.40.190.290">
    <property type="match status" value="1"/>
</dbReference>
<evidence type="ECO:0000256" key="4">
    <source>
        <dbReference type="ARBA" id="ARBA00023163"/>
    </source>
</evidence>
<keyword evidence="2" id="KW-0805">Transcription regulation</keyword>
<accession>A0ABT9S1Z2</accession>
<dbReference type="PRINTS" id="PR00039">
    <property type="entry name" value="HTHLYSR"/>
</dbReference>
<dbReference type="InterPro" id="IPR000847">
    <property type="entry name" value="LysR_HTH_N"/>
</dbReference>
<dbReference type="InterPro" id="IPR036390">
    <property type="entry name" value="WH_DNA-bd_sf"/>
</dbReference>
<keyword evidence="3 6" id="KW-0238">DNA-binding</keyword>
<evidence type="ECO:0000256" key="2">
    <source>
        <dbReference type="ARBA" id="ARBA00023015"/>
    </source>
</evidence>
<protein>
    <submittedName>
        <fullName evidence="6">DNA-binding transcriptional LysR family regulator</fullName>
    </submittedName>
</protein>
<comment type="caution">
    <text evidence="6">The sequence shown here is derived from an EMBL/GenBank/DDBJ whole genome shotgun (WGS) entry which is preliminary data.</text>
</comment>
<evidence type="ECO:0000313" key="6">
    <source>
        <dbReference type="EMBL" id="MDP9897934.1"/>
    </source>
</evidence>
<dbReference type="PROSITE" id="PS50931">
    <property type="entry name" value="HTH_LYSR"/>
    <property type="match status" value="1"/>
</dbReference>
<dbReference type="SUPFAM" id="SSF53850">
    <property type="entry name" value="Periplasmic binding protein-like II"/>
    <property type="match status" value="1"/>
</dbReference>
<comment type="similarity">
    <text evidence="1">Belongs to the LysR transcriptional regulatory family.</text>
</comment>
<dbReference type="InterPro" id="IPR005119">
    <property type="entry name" value="LysR_subst-bd"/>
</dbReference>
<evidence type="ECO:0000256" key="3">
    <source>
        <dbReference type="ARBA" id="ARBA00023125"/>
    </source>
</evidence>
<reference evidence="6 7" key="1">
    <citation type="submission" date="2023-07" db="EMBL/GenBank/DDBJ databases">
        <title>Sorghum-associated microbial communities from plants grown in Nebraska, USA.</title>
        <authorList>
            <person name="Schachtman D."/>
        </authorList>
    </citation>
    <scope>NUCLEOTIDE SEQUENCE [LARGE SCALE GENOMIC DNA]</scope>
    <source>
        <strain evidence="6 7">DS1607</strain>
    </source>
</reference>
<gene>
    <name evidence="6" type="ORF">J2W36_000167</name>
</gene>
<feature type="domain" description="HTH lysR-type" evidence="5">
    <location>
        <begin position="1"/>
        <end position="60"/>
    </location>
</feature>
<keyword evidence="7" id="KW-1185">Reference proteome</keyword>
<dbReference type="GO" id="GO:0003677">
    <property type="term" value="F:DNA binding"/>
    <property type="evidence" value="ECO:0007669"/>
    <property type="project" value="UniProtKB-KW"/>
</dbReference>
<dbReference type="Gene3D" id="1.10.10.10">
    <property type="entry name" value="Winged helix-like DNA-binding domain superfamily/Winged helix DNA-binding domain"/>
    <property type="match status" value="1"/>
</dbReference>
<dbReference type="EMBL" id="JAUSRO010000001">
    <property type="protein sequence ID" value="MDP9897934.1"/>
    <property type="molecule type" value="Genomic_DNA"/>
</dbReference>
<dbReference type="SUPFAM" id="SSF46785">
    <property type="entry name" value="Winged helix' DNA-binding domain"/>
    <property type="match status" value="1"/>
</dbReference>
<proteinExistence type="inferred from homology"/>
<evidence type="ECO:0000259" key="5">
    <source>
        <dbReference type="PROSITE" id="PS50931"/>
    </source>
</evidence>
<organism evidence="6 7">
    <name type="scientific">Variovorax ginsengisoli</name>
    <dbReference type="NCBI Taxonomy" id="363844"/>
    <lineage>
        <taxon>Bacteria</taxon>
        <taxon>Pseudomonadati</taxon>
        <taxon>Pseudomonadota</taxon>
        <taxon>Betaproteobacteria</taxon>
        <taxon>Burkholderiales</taxon>
        <taxon>Comamonadaceae</taxon>
        <taxon>Variovorax</taxon>
    </lineage>
</organism>
<dbReference type="RefSeq" id="WP_307687756.1">
    <property type="nucleotide sequence ID" value="NZ_JAUSRO010000001.1"/>
</dbReference>
<dbReference type="PANTHER" id="PTHR30419">
    <property type="entry name" value="HTH-TYPE TRANSCRIPTIONAL REGULATOR YBHD"/>
    <property type="match status" value="1"/>
</dbReference>
<dbReference type="InterPro" id="IPR050950">
    <property type="entry name" value="HTH-type_LysR_regulators"/>
</dbReference>
<dbReference type="Pfam" id="PF03466">
    <property type="entry name" value="LysR_substrate"/>
    <property type="match status" value="1"/>
</dbReference>
<evidence type="ECO:0000313" key="7">
    <source>
        <dbReference type="Proteomes" id="UP001226867"/>
    </source>
</evidence>
<dbReference type="Proteomes" id="UP001226867">
    <property type="component" value="Unassembled WGS sequence"/>
</dbReference>
<sequence length="305" mass="32764">MSFSPTDITYFLEVARQSHVGRAADAVGVTQPAVSKAIRRLEDAVGVALFERGAHGARLTAEGQLFLESARRFDAEHIELMRSATELRAQHAGLLRVGLTNAASDGPAVRVLSDMVRRRPGLRLAMVIGKSDALNDAVAKAELDVAVVPSYPGISLSCDQLALSEDTVRVAARIDHPLARRTALAPADLADCAWAMPSRQSAARRLVTQIFEQAGAPAPRVTLEADYMSDAAMGLIASTDLLGLVPASVMRAWRGRVEALPLPMLELRRTLVLLTRPQARWSPLMAAFRDQLLADSAPPAAAIPR</sequence>
<keyword evidence="4" id="KW-0804">Transcription</keyword>
<dbReference type="Pfam" id="PF00126">
    <property type="entry name" value="HTH_1"/>
    <property type="match status" value="1"/>
</dbReference>
<dbReference type="InterPro" id="IPR036388">
    <property type="entry name" value="WH-like_DNA-bd_sf"/>
</dbReference>